<evidence type="ECO:0000313" key="3">
    <source>
        <dbReference type="EMBL" id="CAD8158211.1"/>
    </source>
</evidence>
<dbReference type="EMBL" id="CAJJDP010000035">
    <property type="protein sequence ID" value="CAD8158211.1"/>
    <property type="molecule type" value="Genomic_DNA"/>
</dbReference>
<dbReference type="Proteomes" id="UP000683925">
    <property type="component" value="Unassembled WGS sequence"/>
</dbReference>
<feature type="region of interest" description="Disordered" evidence="2">
    <location>
        <begin position="353"/>
        <end position="419"/>
    </location>
</feature>
<feature type="compositionally biased region" description="Polar residues" evidence="2">
    <location>
        <begin position="353"/>
        <end position="373"/>
    </location>
</feature>
<feature type="compositionally biased region" description="Polar residues" evidence="2">
    <location>
        <begin position="390"/>
        <end position="401"/>
    </location>
</feature>
<dbReference type="OMA" id="QWQNDQK"/>
<dbReference type="InterPro" id="IPR003409">
    <property type="entry name" value="MORN"/>
</dbReference>
<dbReference type="OrthoDB" id="287158at2759"/>
<dbReference type="AlphaFoldDB" id="A0A8S1TWB5"/>
<dbReference type="SMART" id="SM00698">
    <property type="entry name" value="MORN"/>
    <property type="match status" value="10"/>
</dbReference>
<evidence type="ECO:0000256" key="2">
    <source>
        <dbReference type="SAM" id="MobiDB-lite"/>
    </source>
</evidence>
<protein>
    <submittedName>
        <fullName evidence="3">Uncharacterized protein</fullName>
    </submittedName>
</protein>
<reference evidence="3" key="1">
    <citation type="submission" date="2021-01" db="EMBL/GenBank/DDBJ databases">
        <authorList>
            <consortium name="Genoscope - CEA"/>
            <person name="William W."/>
        </authorList>
    </citation>
    <scope>NUCLEOTIDE SEQUENCE</scope>
</reference>
<dbReference type="GO" id="GO:0005829">
    <property type="term" value="C:cytosol"/>
    <property type="evidence" value="ECO:0007669"/>
    <property type="project" value="TreeGrafter"/>
</dbReference>
<proteinExistence type="predicted"/>
<feature type="compositionally biased region" description="Basic and acidic residues" evidence="2">
    <location>
        <begin position="404"/>
        <end position="416"/>
    </location>
</feature>
<evidence type="ECO:0000256" key="1">
    <source>
        <dbReference type="ARBA" id="ARBA00022737"/>
    </source>
</evidence>
<sequence length="444" mass="52220">MNYQAVLDQIKCYEPHFEDYNFLEFQKFNPKLIITNNYVYYGQFENNLRHGKGILLQHSGRKYEGQWQNDQKQGYGWELLANGSQYEGNYAMGKPHGQGKFIWPNGEVYEGEWNLGVKEGQGTWYGLKGEQYQGEWINNVAYGYGEHIHSNGDRYVGNFKDWLKNGEGQEYFSNGDRYQGNYQNGKPHGYGEYYWSNGAVFQGYFKDGLRCGKGIWKRREDSPSDQYQGEYEEDKKNGYGVYKWSNGNEYRGIFMNDYKHGYGEMHYVDGKILKGNWEQGKLVNEIKSNSSKKMSNSFDNHIKIVDNTHYFNKSQQNKNILMDNQLQNNNQIKNIPYNECDNEKLSNQYADAFNSNKDIPNNNKSNPASSQTHRTTKTIRIRQYQKDKSFSMSQQNSQYGPSSPKRDFSEKNEKQKTQTRFCIKTSDNFYLHIRRPKQFSLYQN</sequence>
<gene>
    <name evidence="3" type="ORF">POCTA_138.1.T0350072</name>
</gene>
<organism evidence="3 4">
    <name type="scientific">Paramecium octaurelia</name>
    <dbReference type="NCBI Taxonomy" id="43137"/>
    <lineage>
        <taxon>Eukaryota</taxon>
        <taxon>Sar</taxon>
        <taxon>Alveolata</taxon>
        <taxon>Ciliophora</taxon>
        <taxon>Intramacronucleata</taxon>
        <taxon>Oligohymenophorea</taxon>
        <taxon>Peniculida</taxon>
        <taxon>Parameciidae</taxon>
        <taxon>Paramecium</taxon>
    </lineage>
</organism>
<keyword evidence="4" id="KW-1185">Reference proteome</keyword>
<dbReference type="PANTHER" id="PTHR43215:SF14">
    <property type="entry name" value="RADIAL SPOKE HEAD 1 HOMOLOG"/>
    <property type="match status" value="1"/>
</dbReference>
<keyword evidence="1" id="KW-0677">Repeat</keyword>
<dbReference type="PANTHER" id="PTHR43215">
    <property type="entry name" value="RADIAL SPOKE HEAD 1 HOMOLOG"/>
    <property type="match status" value="1"/>
</dbReference>
<dbReference type="Pfam" id="PF02493">
    <property type="entry name" value="MORN"/>
    <property type="match status" value="10"/>
</dbReference>
<evidence type="ECO:0000313" key="4">
    <source>
        <dbReference type="Proteomes" id="UP000683925"/>
    </source>
</evidence>
<comment type="caution">
    <text evidence="3">The sequence shown here is derived from an EMBL/GenBank/DDBJ whole genome shotgun (WGS) entry which is preliminary data.</text>
</comment>
<accession>A0A8S1TWB5</accession>
<name>A0A8S1TWB5_PAROT</name>